<accession>A0A2N9VR32</accession>
<dbReference type="Gene3D" id="3.40.50.150">
    <property type="entry name" value="Vaccinia Virus protein VP39"/>
    <property type="match status" value="1"/>
</dbReference>
<protein>
    <submittedName>
        <fullName evidence="2">FkbM family methyltransferase</fullName>
    </submittedName>
</protein>
<evidence type="ECO:0000259" key="1">
    <source>
        <dbReference type="Pfam" id="PF05050"/>
    </source>
</evidence>
<evidence type="ECO:0000313" key="2">
    <source>
        <dbReference type="EMBL" id="PIO41950.1"/>
    </source>
</evidence>
<organism evidence="2 3">
    <name type="scientific">Phyllobacterium zundukense</name>
    <dbReference type="NCBI Taxonomy" id="1867719"/>
    <lineage>
        <taxon>Bacteria</taxon>
        <taxon>Pseudomonadati</taxon>
        <taxon>Pseudomonadota</taxon>
        <taxon>Alphaproteobacteria</taxon>
        <taxon>Hyphomicrobiales</taxon>
        <taxon>Phyllobacteriaceae</taxon>
        <taxon>Phyllobacterium</taxon>
    </lineage>
</organism>
<name>A0A2N9VR32_9HYPH</name>
<dbReference type="EMBL" id="MZMT01000053">
    <property type="protein sequence ID" value="PIO41950.1"/>
    <property type="molecule type" value="Genomic_DNA"/>
</dbReference>
<dbReference type="InterPro" id="IPR006342">
    <property type="entry name" value="FkbM_mtfrase"/>
</dbReference>
<keyword evidence="2" id="KW-0489">Methyltransferase</keyword>
<keyword evidence="3" id="KW-1185">Reference proteome</keyword>
<feature type="domain" description="Methyltransferase FkbM" evidence="1">
    <location>
        <begin position="112"/>
        <end position="203"/>
    </location>
</feature>
<dbReference type="SUPFAM" id="SSF53335">
    <property type="entry name" value="S-adenosyl-L-methionine-dependent methyltransferases"/>
    <property type="match status" value="1"/>
</dbReference>
<dbReference type="InterPro" id="IPR029063">
    <property type="entry name" value="SAM-dependent_MTases_sf"/>
</dbReference>
<dbReference type="Pfam" id="PF01135">
    <property type="entry name" value="PCMT"/>
    <property type="match status" value="1"/>
</dbReference>
<dbReference type="RefSeq" id="WP_099999710.1">
    <property type="nucleotide sequence ID" value="NZ_CP017940.1"/>
</dbReference>
<keyword evidence="2" id="KW-0808">Transferase</keyword>
<sequence>MKIVLGSSEINLPILPGDVSDTIWSALRNGTYEAKEAYWVRKAVRTGDRVLELGTGLGIIATILATEIDVQVSAFDANPEIVRLAENVVKANGRHNISVAQGLMTAGSPRDFLFYLRKDFWMSSVFEDQGPYERIITIRSIDIDEFIVNARITLLIMDIEGGECELLQGAELPGVERVFLELHDHLYGLAGVRQITTAMAAKGFAYDPRGSSGACVLFSRNLDIREYEEEAYAVSA</sequence>
<dbReference type="Pfam" id="PF05050">
    <property type="entry name" value="Methyltransf_21"/>
    <property type="match status" value="1"/>
</dbReference>
<dbReference type="CDD" id="cd02440">
    <property type="entry name" value="AdoMet_MTases"/>
    <property type="match status" value="1"/>
</dbReference>
<comment type="caution">
    <text evidence="2">The sequence shown here is derived from an EMBL/GenBank/DDBJ whole genome shotgun (WGS) entry which is preliminary data.</text>
</comment>
<reference evidence="2 3" key="1">
    <citation type="journal article" date="2017" name="Int J Environ Stud">
        <title>Does the Miocene-Pliocene relict legume Oxytropis triphylla form nitrogen-fixing nodules with a combination of bacterial strains?</title>
        <authorList>
            <person name="Safronova V."/>
            <person name="Belimov A."/>
            <person name="Sazanova A."/>
            <person name="Kuznetsova I."/>
            <person name="Popova J."/>
            <person name="Andronov E."/>
            <person name="Verkhozina A."/>
            <person name="Tikhonovich I."/>
        </authorList>
    </citation>
    <scope>NUCLEOTIDE SEQUENCE [LARGE SCALE GENOMIC DNA]</scope>
    <source>
        <strain evidence="2 3">Tri-38</strain>
    </source>
</reference>
<dbReference type="AlphaFoldDB" id="A0A2N9VR32"/>
<dbReference type="Proteomes" id="UP000232163">
    <property type="component" value="Unassembled WGS sequence"/>
</dbReference>
<dbReference type="NCBIfam" id="TIGR01444">
    <property type="entry name" value="fkbM_fam"/>
    <property type="match status" value="1"/>
</dbReference>
<proteinExistence type="predicted"/>
<evidence type="ECO:0000313" key="3">
    <source>
        <dbReference type="Proteomes" id="UP000232163"/>
    </source>
</evidence>
<gene>
    <name evidence="2" type="ORF">B5P45_23090</name>
</gene>
<dbReference type="GO" id="GO:0032259">
    <property type="term" value="P:methylation"/>
    <property type="evidence" value="ECO:0007669"/>
    <property type="project" value="UniProtKB-KW"/>
</dbReference>
<dbReference type="GO" id="GO:0008168">
    <property type="term" value="F:methyltransferase activity"/>
    <property type="evidence" value="ECO:0007669"/>
    <property type="project" value="UniProtKB-KW"/>
</dbReference>
<dbReference type="OrthoDB" id="456767at2"/>